<organism evidence="1">
    <name type="scientific">Myoviridae sp. ctPuP5</name>
    <dbReference type="NCBI Taxonomy" id="2823543"/>
    <lineage>
        <taxon>Viruses</taxon>
        <taxon>Duplodnaviria</taxon>
        <taxon>Heunggongvirae</taxon>
        <taxon>Uroviricota</taxon>
        <taxon>Caudoviricetes</taxon>
    </lineage>
</organism>
<evidence type="ECO:0000313" key="1">
    <source>
        <dbReference type="EMBL" id="DAD66642.1"/>
    </source>
</evidence>
<proteinExistence type="predicted"/>
<name>A0A8S5LA43_9CAUD</name>
<accession>A0A8S5LA43</accession>
<reference evidence="1" key="1">
    <citation type="journal article" date="2021" name="Proc. Natl. Acad. Sci. U.S.A.">
        <title>A Catalog of Tens of Thousands of Viruses from Human Metagenomes Reveals Hidden Associations with Chronic Diseases.</title>
        <authorList>
            <person name="Tisza M.J."/>
            <person name="Buck C.B."/>
        </authorList>
    </citation>
    <scope>NUCLEOTIDE SEQUENCE</scope>
    <source>
        <strain evidence="1">CtPuP5</strain>
    </source>
</reference>
<protein>
    <submittedName>
        <fullName evidence="1">Uncharacterized protein</fullName>
    </submittedName>
</protein>
<sequence length="191" mass="22691">MKVKVLKTVNEIKDFVNRGKVVYFTVNEGMTDVDMSLPSPNIVVYDNVKDVYYLECTEFSSEYREKINLIIGDYVSSWFTVGIFTTPLDNVELHFNFKEDLQKWFGELIFYEYKAYKFFDDNDSIRCKICKSLLSKPHTTFLYDDVRGVYNELVYNLLKYDNLCKQFTTDYKEIEKAIKPFTLFRYVLPDS</sequence>
<dbReference type="EMBL" id="BK014662">
    <property type="protein sequence ID" value="DAD66642.1"/>
    <property type="molecule type" value="Genomic_DNA"/>
</dbReference>